<comment type="caution">
    <text evidence="2">The sequence shown here is derived from an EMBL/GenBank/DDBJ whole genome shotgun (WGS) entry which is preliminary data.</text>
</comment>
<proteinExistence type="predicted"/>
<dbReference type="PANTHER" id="PTHR48079">
    <property type="entry name" value="PROTEIN YEEZ"/>
    <property type="match status" value="1"/>
</dbReference>
<gene>
    <name evidence="2" type="ORF">CPB83DRAFT_809745</name>
</gene>
<accession>A0A9P6EJI7</accession>
<reference evidence="2" key="1">
    <citation type="submission" date="2020-11" db="EMBL/GenBank/DDBJ databases">
        <authorList>
            <consortium name="DOE Joint Genome Institute"/>
            <person name="Ahrendt S."/>
            <person name="Riley R."/>
            <person name="Andreopoulos W."/>
            <person name="Labutti K."/>
            <person name="Pangilinan J."/>
            <person name="Ruiz-Duenas F.J."/>
            <person name="Barrasa J.M."/>
            <person name="Sanchez-Garcia M."/>
            <person name="Camarero S."/>
            <person name="Miyauchi S."/>
            <person name="Serrano A."/>
            <person name="Linde D."/>
            <person name="Babiker R."/>
            <person name="Drula E."/>
            <person name="Ayuso-Fernandez I."/>
            <person name="Pacheco R."/>
            <person name="Padilla G."/>
            <person name="Ferreira P."/>
            <person name="Barriuso J."/>
            <person name="Kellner H."/>
            <person name="Castanera R."/>
            <person name="Alfaro M."/>
            <person name="Ramirez L."/>
            <person name="Pisabarro A.G."/>
            <person name="Kuo A."/>
            <person name="Tritt A."/>
            <person name="Lipzen A."/>
            <person name="He G."/>
            <person name="Yan M."/>
            <person name="Ng V."/>
            <person name="Cullen D."/>
            <person name="Martin F."/>
            <person name="Rosso M.-N."/>
            <person name="Henrissat B."/>
            <person name="Hibbett D."/>
            <person name="Martinez A.T."/>
            <person name="Grigoriev I.V."/>
        </authorList>
    </citation>
    <scope>NUCLEOTIDE SEQUENCE</scope>
    <source>
        <strain evidence="2">CBS 506.95</strain>
    </source>
</reference>
<dbReference type="AlphaFoldDB" id="A0A9P6EJI7"/>
<evidence type="ECO:0000313" key="3">
    <source>
        <dbReference type="Proteomes" id="UP000807306"/>
    </source>
</evidence>
<organism evidence="2 3">
    <name type="scientific">Crepidotus variabilis</name>
    <dbReference type="NCBI Taxonomy" id="179855"/>
    <lineage>
        <taxon>Eukaryota</taxon>
        <taxon>Fungi</taxon>
        <taxon>Dikarya</taxon>
        <taxon>Basidiomycota</taxon>
        <taxon>Agaricomycotina</taxon>
        <taxon>Agaricomycetes</taxon>
        <taxon>Agaricomycetidae</taxon>
        <taxon>Agaricales</taxon>
        <taxon>Agaricineae</taxon>
        <taxon>Crepidotaceae</taxon>
        <taxon>Crepidotus</taxon>
    </lineage>
</organism>
<evidence type="ECO:0000259" key="1">
    <source>
        <dbReference type="Pfam" id="PF13460"/>
    </source>
</evidence>
<keyword evidence="3" id="KW-1185">Reference proteome</keyword>
<dbReference type="SUPFAM" id="SSF51735">
    <property type="entry name" value="NAD(P)-binding Rossmann-fold domains"/>
    <property type="match status" value="1"/>
</dbReference>
<dbReference type="PANTHER" id="PTHR48079:SF6">
    <property type="entry name" value="NAD(P)-BINDING DOMAIN-CONTAINING PROTEIN-RELATED"/>
    <property type="match status" value="1"/>
</dbReference>
<sequence length="349" mass="37289">MSSKTKVLFTGATGYIGGTVLKHFLNYTEFSSYEITALIRSSEKAANLEKLGIRATVGSYNDATFTESLSAEADIVISAADADNVPAIRAILAGLKKRHTATGILPVIIHTSGTGVVGDNAAGDRASDFVYDDTKVEELDALSDTAIHRPVDLTLINADKEGYVKSYIILPSAVYGSASGILLDKGIQKPHSSDLIAYLGNAAVARGQSGVVGEGKNIWPNIHVEDNAELYIAVLDAIRKGADIGHGREGYYFAENGEHSFYEVARAIGEVLVSLGISSNPEPTTFTREELSKYLGVDIATEGSSLFGINARCRGTRGRAIGWKPRYNKADFLACVKPDIEGLVTRLRG</sequence>
<protein>
    <recommendedName>
        <fullName evidence="1">NAD(P)-binding domain-containing protein</fullName>
    </recommendedName>
</protein>
<dbReference type="InterPro" id="IPR016040">
    <property type="entry name" value="NAD(P)-bd_dom"/>
</dbReference>
<feature type="domain" description="NAD(P)-binding" evidence="1">
    <location>
        <begin position="11"/>
        <end position="99"/>
    </location>
</feature>
<dbReference type="EMBL" id="MU157837">
    <property type="protein sequence ID" value="KAF9530876.1"/>
    <property type="molecule type" value="Genomic_DNA"/>
</dbReference>
<dbReference type="OrthoDB" id="10262413at2759"/>
<dbReference type="Proteomes" id="UP000807306">
    <property type="component" value="Unassembled WGS sequence"/>
</dbReference>
<dbReference type="Gene3D" id="3.40.50.720">
    <property type="entry name" value="NAD(P)-binding Rossmann-like Domain"/>
    <property type="match status" value="1"/>
</dbReference>
<dbReference type="GO" id="GO:0004029">
    <property type="term" value="F:aldehyde dehydrogenase (NAD+) activity"/>
    <property type="evidence" value="ECO:0007669"/>
    <property type="project" value="TreeGrafter"/>
</dbReference>
<dbReference type="Pfam" id="PF13460">
    <property type="entry name" value="NAD_binding_10"/>
    <property type="match status" value="1"/>
</dbReference>
<dbReference type="InterPro" id="IPR051783">
    <property type="entry name" value="NAD(P)-dependent_oxidoreduct"/>
</dbReference>
<evidence type="ECO:0000313" key="2">
    <source>
        <dbReference type="EMBL" id="KAF9530876.1"/>
    </source>
</evidence>
<dbReference type="GO" id="GO:0005737">
    <property type="term" value="C:cytoplasm"/>
    <property type="evidence" value="ECO:0007669"/>
    <property type="project" value="TreeGrafter"/>
</dbReference>
<name>A0A9P6EJI7_9AGAR</name>
<dbReference type="InterPro" id="IPR036291">
    <property type="entry name" value="NAD(P)-bd_dom_sf"/>
</dbReference>